<dbReference type="PANTHER" id="PTHR32552">
    <property type="entry name" value="FERRICHROME IRON RECEPTOR-RELATED"/>
    <property type="match status" value="1"/>
</dbReference>
<evidence type="ECO:0000256" key="16">
    <source>
        <dbReference type="SAM" id="SignalP"/>
    </source>
</evidence>
<dbReference type="CDD" id="cd01347">
    <property type="entry name" value="ligand_gated_channel"/>
    <property type="match status" value="1"/>
</dbReference>
<dbReference type="InterPro" id="IPR012910">
    <property type="entry name" value="Plug_dom"/>
</dbReference>
<keyword evidence="4 14" id="KW-1134">Transmembrane beta strand</keyword>
<dbReference type="SUPFAM" id="SSF56935">
    <property type="entry name" value="Porins"/>
    <property type="match status" value="1"/>
</dbReference>
<dbReference type="SUPFAM" id="SSF49452">
    <property type="entry name" value="Starch-binding domain-like"/>
    <property type="match status" value="1"/>
</dbReference>
<evidence type="ECO:0000256" key="3">
    <source>
        <dbReference type="ARBA" id="ARBA00022448"/>
    </source>
</evidence>
<evidence type="ECO:0000256" key="1">
    <source>
        <dbReference type="ARBA" id="ARBA00004571"/>
    </source>
</evidence>
<dbReference type="InterPro" id="IPR039426">
    <property type="entry name" value="TonB-dep_rcpt-like"/>
</dbReference>
<keyword evidence="20" id="KW-1185">Reference proteome</keyword>
<protein>
    <submittedName>
        <fullName evidence="19">Iron complex outermembrane receptor protein</fullName>
    </submittedName>
</protein>
<evidence type="ECO:0000256" key="10">
    <source>
        <dbReference type="ARBA" id="ARBA00023077"/>
    </source>
</evidence>
<evidence type="ECO:0000256" key="15">
    <source>
        <dbReference type="RuleBase" id="RU003357"/>
    </source>
</evidence>
<dbReference type="InterPro" id="IPR013784">
    <property type="entry name" value="Carb-bd-like_fold"/>
</dbReference>
<keyword evidence="10 15" id="KW-0798">TonB box</keyword>
<dbReference type="InterPro" id="IPR000531">
    <property type="entry name" value="Beta-barrel_TonB"/>
</dbReference>
<keyword evidence="7 16" id="KW-0732">Signal</keyword>
<dbReference type="Gene3D" id="2.170.130.10">
    <property type="entry name" value="TonB-dependent receptor, plug domain"/>
    <property type="match status" value="1"/>
</dbReference>
<evidence type="ECO:0000256" key="11">
    <source>
        <dbReference type="ARBA" id="ARBA00023136"/>
    </source>
</evidence>
<feature type="domain" description="TonB-dependent receptor plug" evidence="18">
    <location>
        <begin position="138"/>
        <end position="236"/>
    </location>
</feature>
<keyword evidence="8" id="KW-0408">Iron</keyword>
<comment type="similarity">
    <text evidence="2 14 15">Belongs to the TonB-dependent receptor family.</text>
</comment>
<dbReference type="InterPro" id="IPR036942">
    <property type="entry name" value="Beta-barrel_TonB_sf"/>
</dbReference>
<dbReference type="EMBL" id="JAVLVU010000001">
    <property type="protein sequence ID" value="MDT3403072.1"/>
    <property type="molecule type" value="Genomic_DNA"/>
</dbReference>
<evidence type="ECO:0000256" key="4">
    <source>
        <dbReference type="ARBA" id="ARBA00022452"/>
    </source>
</evidence>
<dbReference type="Pfam" id="PF07715">
    <property type="entry name" value="Plug"/>
    <property type="match status" value="1"/>
</dbReference>
<accession>A0ABU3GVS6</accession>
<dbReference type="Proteomes" id="UP001258315">
    <property type="component" value="Unassembled WGS sequence"/>
</dbReference>
<name>A0ABU3GVS6_9SPHI</name>
<dbReference type="Gene3D" id="2.40.170.20">
    <property type="entry name" value="TonB-dependent receptor, beta-barrel domain"/>
    <property type="match status" value="1"/>
</dbReference>
<dbReference type="InterPro" id="IPR010105">
    <property type="entry name" value="TonB_sidphr_rcpt"/>
</dbReference>
<evidence type="ECO:0000256" key="13">
    <source>
        <dbReference type="ARBA" id="ARBA00023237"/>
    </source>
</evidence>
<evidence type="ECO:0000256" key="14">
    <source>
        <dbReference type="PROSITE-ProRule" id="PRU01360"/>
    </source>
</evidence>
<dbReference type="NCBIfam" id="TIGR01783">
    <property type="entry name" value="TonB-siderophor"/>
    <property type="match status" value="1"/>
</dbReference>
<evidence type="ECO:0000256" key="12">
    <source>
        <dbReference type="ARBA" id="ARBA00023170"/>
    </source>
</evidence>
<keyword evidence="12 19" id="KW-0675">Receptor</keyword>
<comment type="caution">
    <text evidence="19">The sequence shown here is derived from an EMBL/GenBank/DDBJ whole genome shotgun (WGS) entry which is preliminary data.</text>
</comment>
<evidence type="ECO:0000256" key="7">
    <source>
        <dbReference type="ARBA" id="ARBA00022729"/>
    </source>
</evidence>
<evidence type="ECO:0000256" key="2">
    <source>
        <dbReference type="ARBA" id="ARBA00009810"/>
    </source>
</evidence>
<keyword evidence="5" id="KW-0410">Iron transport</keyword>
<dbReference type="PROSITE" id="PS52016">
    <property type="entry name" value="TONB_DEPENDENT_REC_3"/>
    <property type="match status" value="1"/>
</dbReference>
<organism evidence="19 20">
    <name type="scientific">Mucilaginibacter terrae</name>
    <dbReference type="NCBI Taxonomy" id="1955052"/>
    <lineage>
        <taxon>Bacteria</taxon>
        <taxon>Pseudomonadati</taxon>
        <taxon>Bacteroidota</taxon>
        <taxon>Sphingobacteriia</taxon>
        <taxon>Sphingobacteriales</taxon>
        <taxon>Sphingobacteriaceae</taxon>
        <taxon>Mucilaginibacter</taxon>
    </lineage>
</organism>
<evidence type="ECO:0000259" key="17">
    <source>
        <dbReference type="Pfam" id="PF00593"/>
    </source>
</evidence>
<evidence type="ECO:0000313" key="20">
    <source>
        <dbReference type="Proteomes" id="UP001258315"/>
    </source>
</evidence>
<keyword evidence="3 14" id="KW-0813">Transport</keyword>
<feature type="chain" id="PRO_5046274775" evidence="16">
    <location>
        <begin position="25"/>
        <end position="819"/>
    </location>
</feature>
<keyword evidence="6 14" id="KW-0812">Transmembrane</keyword>
<evidence type="ECO:0000256" key="5">
    <source>
        <dbReference type="ARBA" id="ARBA00022496"/>
    </source>
</evidence>
<proteinExistence type="inferred from homology"/>
<dbReference type="RefSeq" id="WP_311949832.1">
    <property type="nucleotide sequence ID" value="NZ_JAVLVU010000001.1"/>
</dbReference>
<evidence type="ECO:0000313" key="19">
    <source>
        <dbReference type="EMBL" id="MDT3403072.1"/>
    </source>
</evidence>
<keyword evidence="11 14" id="KW-0472">Membrane</keyword>
<sequence length="819" mass="90822">MQIPLLKFSFLNAFLLLLSVAAFAQSASVKGRISTADNNPVPMVSVGLAGTTKGALTDYNGLYKINNVEPGTYTITISGVGYQKTSKTITVTANQNTEVNITVTDDNQQLQTVEITGRKEKTYKTKSTFIGNKTETDLKDLPASVSYASKELMADQGVVRVGEVVKNFSGVNQFTFYDDLTIRGFRVNGQSNTQLVNGLRTSSGFWKQSLTNYLERVEVLKGPSSALYGNASPGGVVNRVTKKPLDETRRSVSIQLGSYNTFRALADFTGPANKDSSLLYRLNLGYEDANSFRDLQFDKNVIIAPSLTFVASPKTHINFDLVYNSSNGRLDRGQSVIGNDLYSTPQSLSLSTANDYLNEKTYIITLSANHEFTDNLSMTVAYSKTGYQEDLWEHRSANAYAVNGAGATIPNLVAMQIFSRKRKRYIDNFTGYLNYKLQTGIIEHKFVAGFDYGSEKMPVGASQLTAGGYRNAANNGFIANYVPANSSRYLLGADGSPVPNVPSFNLNDPISSQRLQDDSKVFFGQNVLNPTYYYLNAGYIQDQLRIGKLQALLGVRYEYYTDFANYKTANEAKTHSKAWLPRFGLVYNANKNINLYGTYVEGYNPQSASMLTPNANPDPSNPFKPLTSNMVEFGAKTSWLNDMLSITTAVYQIEQNNTLYAIGNDQYRQVGKERAKGIEFDITGRITPNWSMLVAYAYNDAKIIESLIPAEVGIQKPNAPHTLANIWTRYNVVKGLFRGLGIGAGANYVDKRNLSINLTQTIPDYTLVNAALYYSIGKMQLQFNANNITNKKHWVGGYDYIRLFPGIPSNYLFTMNYTF</sequence>
<feature type="domain" description="TonB-dependent receptor-like beta-barrel" evidence="17">
    <location>
        <begin position="316"/>
        <end position="788"/>
    </location>
</feature>
<keyword evidence="9" id="KW-0406">Ion transport</keyword>
<keyword evidence="13 14" id="KW-0998">Cell outer membrane</keyword>
<dbReference type="Gene3D" id="2.60.40.1120">
    <property type="entry name" value="Carboxypeptidase-like, regulatory domain"/>
    <property type="match status" value="1"/>
</dbReference>
<evidence type="ECO:0000256" key="6">
    <source>
        <dbReference type="ARBA" id="ARBA00022692"/>
    </source>
</evidence>
<dbReference type="InterPro" id="IPR037066">
    <property type="entry name" value="Plug_dom_sf"/>
</dbReference>
<feature type="signal peptide" evidence="16">
    <location>
        <begin position="1"/>
        <end position="24"/>
    </location>
</feature>
<dbReference type="PANTHER" id="PTHR32552:SF68">
    <property type="entry name" value="FERRICHROME OUTER MEMBRANE TRANSPORTER_PHAGE RECEPTOR"/>
    <property type="match status" value="1"/>
</dbReference>
<evidence type="ECO:0000256" key="8">
    <source>
        <dbReference type="ARBA" id="ARBA00023004"/>
    </source>
</evidence>
<comment type="subcellular location">
    <subcellularLocation>
        <location evidence="1 14">Cell outer membrane</location>
        <topology evidence="1 14">Multi-pass membrane protein</topology>
    </subcellularLocation>
</comment>
<reference evidence="20" key="1">
    <citation type="submission" date="2023-07" db="EMBL/GenBank/DDBJ databases">
        <title>Functional and genomic diversity of the sorghum phyllosphere microbiome.</title>
        <authorList>
            <person name="Shade A."/>
        </authorList>
    </citation>
    <scope>NUCLEOTIDE SEQUENCE [LARGE SCALE GENOMIC DNA]</scope>
    <source>
        <strain evidence="20">SORGH_AS_0422</strain>
    </source>
</reference>
<gene>
    <name evidence="19" type="ORF">QE417_002144</name>
</gene>
<dbReference type="Pfam" id="PF13715">
    <property type="entry name" value="CarbopepD_reg_2"/>
    <property type="match status" value="1"/>
</dbReference>
<dbReference type="Pfam" id="PF00593">
    <property type="entry name" value="TonB_dep_Rec_b-barrel"/>
    <property type="match status" value="1"/>
</dbReference>
<evidence type="ECO:0000259" key="18">
    <source>
        <dbReference type="Pfam" id="PF07715"/>
    </source>
</evidence>
<evidence type="ECO:0000256" key="9">
    <source>
        <dbReference type="ARBA" id="ARBA00023065"/>
    </source>
</evidence>